<gene>
    <name evidence="2" type="ORF">HNY73_019207</name>
</gene>
<dbReference type="AlphaFoldDB" id="A0A8T0EGJ6"/>
<reference evidence="2" key="1">
    <citation type="journal article" date="2020" name="bioRxiv">
        <title>Chromosome-level reference genome of the European wasp spider Argiope bruennichi: a resource for studies on range expansion and evolutionary adaptation.</title>
        <authorList>
            <person name="Sheffer M.M."/>
            <person name="Hoppe A."/>
            <person name="Krehenwinkel H."/>
            <person name="Uhl G."/>
            <person name="Kuss A.W."/>
            <person name="Jensen L."/>
            <person name="Jensen C."/>
            <person name="Gillespie R.G."/>
            <person name="Hoff K.J."/>
            <person name="Prost S."/>
        </authorList>
    </citation>
    <scope>NUCLEOTIDE SEQUENCE</scope>
</reference>
<sequence>MKSETTSLLLLRGHLPRGSKYRPIVSAEGVKRKKRPKRVDSNEIRDHKPPSSERPFAERKAIVKARSGCQK</sequence>
<feature type="region of interest" description="Disordered" evidence="1">
    <location>
        <begin position="1"/>
        <end position="71"/>
    </location>
</feature>
<proteinExistence type="predicted"/>
<comment type="caution">
    <text evidence="2">The sequence shown here is derived from an EMBL/GenBank/DDBJ whole genome shotgun (WGS) entry which is preliminary data.</text>
</comment>
<organism evidence="2 3">
    <name type="scientific">Argiope bruennichi</name>
    <name type="common">Wasp spider</name>
    <name type="synonym">Aranea bruennichi</name>
    <dbReference type="NCBI Taxonomy" id="94029"/>
    <lineage>
        <taxon>Eukaryota</taxon>
        <taxon>Metazoa</taxon>
        <taxon>Ecdysozoa</taxon>
        <taxon>Arthropoda</taxon>
        <taxon>Chelicerata</taxon>
        <taxon>Arachnida</taxon>
        <taxon>Araneae</taxon>
        <taxon>Araneomorphae</taxon>
        <taxon>Entelegynae</taxon>
        <taxon>Araneoidea</taxon>
        <taxon>Araneidae</taxon>
        <taxon>Argiope</taxon>
    </lineage>
</organism>
<dbReference type="EMBL" id="JABXBU010002228">
    <property type="protein sequence ID" value="KAF8771837.1"/>
    <property type="molecule type" value="Genomic_DNA"/>
</dbReference>
<name>A0A8T0EGJ6_ARGBR</name>
<evidence type="ECO:0000313" key="2">
    <source>
        <dbReference type="EMBL" id="KAF8771837.1"/>
    </source>
</evidence>
<evidence type="ECO:0000313" key="3">
    <source>
        <dbReference type="Proteomes" id="UP000807504"/>
    </source>
</evidence>
<keyword evidence="3" id="KW-1185">Reference proteome</keyword>
<reference evidence="2" key="2">
    <citation type="submission" date="2020-06" db="EMBL/GenBank/DDBJ databases">
        <authorList>
            <person name="Sheffer M."/>
        </authorList>
    </citation>
    <scope>NUCLEOTIDE SEQUENCE</scope>
</reference>
<feature type="compositionally biased region" description="Basic and acidic residues" evidence="1">
    <location>
        <begin position="38"/>
        <end position="61"/>
    </location>
</feature>
<dbReference type="Proteomes" id="UP000807504">
    <property type="component" value="Unassembled WGS sequence"/>
</dbReference>
<accession>A0A8T0EGJ6</accession>
<protein>
    <submittedName>
        <fullName evidence="2">Uncharacterized protein</fullName>
    </submittedName>
</protein>
<evidence type="ECO:0000256" key="1">
    <source>
        <dbReference type="SAM" id="MobiDB-lite"/>
    </source>
</evidence>